<dbReference type="RefSeq" id="WP_206089690.1">
    <property type="nucleotide sequence ID" value="NZ_CP065053.1"/>
</dbReference>
<proteinExistence type="predicted"/>
<gene>
    <name evidence="2" type="ORF">IV454_00280</name>
</gene>
<dbReference type="InterPro" id="IPR002372">
    <property type="entry name" value="PQQ_rpt_dom"/>
</dbReference>
<dbReference type="EMBL" id="CP065053">
    <property type="protein sequence ID" value="QPI50118.1"/>
    <property type="molecule type" value="Genomic_DNA"/>
</dbReference>
<dbReference type="SUPFAM" id="SSF50998">
    <property type="entry name" value="Quinoprotein alcohol dehydrogenase-like"/>
    <property type="match status" value="1"/>
</dbReference>
<name>A0AA49A841_9BURK</name>
<feature type="domain" description="Pyrrolo-quinoline quinone repeat" evidence="1">
    <location>
        <begin position="19"/>
        <end position="105"/>
    </location>
</feature>
<sequence>MTTPSYAKGMLYLFNNTGGTLEAYAPDFGKLLWTAAKLSDPADPTWFDQLVVTDNLAFISSEDSTLALDLASGKTVWRYALEGKLSISDRGMLYIVSRSGRVAAIGLQ</sequence>
<evidence type="ECO:0000313" key="2">
    <source>
        <dbReference type="EMBL" id="QPI50118.1"/>
    </source>
</evidence>
<dbReference type="Pfam" id="PF13360">
    <property type="entry name" value="PQQ_2"/>
    <property type="match status" value="1"/>
</dbReference>
<dbReference type="Proteomes" id="UP000662888">
    <property type="component" value="Chromosome"/>
</dbReference>
<organism evidence="2 3">
    <name type="scientific">Massilia antarctica</name>
    <dbReference type="NCBI Taxonomy" id="2765360"/>
    <lineage>
        <taxon>Bacteria</taxon>
        <taxon>Pseudomonadati</taxon>
        <taxon>Pseudomonadota</taxon>
        <taxon>Betaproteobacteria</taxon>
        <taxon>Burkholderiales</taxon>
        <taxon>Oxalobacteraceae</taxon>
        <taxon>Telluria group</taxon>
        <taxon>Massilia</taxon>
    </lineage>
</organism>
<accession>A0AA49A841</accession>
<dbReference type="InterPro" id="IPR011047">
    <property type="entry name" value="Quinoprotein_ADH-like_sf"/>
</dbReference>
<dbReference type="Gene3D" id="2.130.10.10">
    <property type="entry name" value="YVTN repeat-like/Quinoprotein amine dehydrogenase"/>
    <property type="match status" value="1"/>
</dbReference>
<reference evidence="2 3" key="1">
    <citation type="submission" date="2020-11" db="EMBL/GenBank/DDBJ databases">
        <authorList>
            <person name="Sun Q."/>
        </authorList>
    </citation>
    <scope>NUCLEOTIDE SEQUENCE [LARGE SCALE GENOMIC DNA]</scope>
    <source>
        <strain evidence="2 3">P8398</strain>
    </source>
</reference>
<dbReference type="InterPro" id="IPR015943">
    <property type="entry name" value="WD40/YVTN_repeat-like_dom_sf"/>
</dbReference>
<keyword evidence="3" id="KW-1185">Reference proteome</keyword>
<protein>
    <submittedName>
        <fullName evidence="2">PQQ-binding-like beta-propeller repeat protein</fullName>
    </submittedName>
</protein>
<evidence type="ECO:0000313" key="3">
    <source>
        <dbReference type="Proteomes" id="UP000662888"/>
    </source>
</evidence>
<evidence type="ECO:0000259" key="1">
    <source>
        <dbReference type="Pfam" id="PF13360"/>
    </source>
</evidence>